<dbReference type="PANTHER" id="PTHR37299:SF1">
    <property type="entry name" value="STAGE 0 SPORULATION PROTEIN A HOMOLOG"/>
    <property type="match status" value="1"/>
</dbReference>
<dbReference type="PROSITE" id="PS50930">
    <property type="entry name" value="HTH_LYTTR"/>
    <property type="match status" value="1"/>
</dbReference>
<feature type="domain" description="HTH LytTR-type" evidence="1">
    <location>
        <begin position="27"/>
        <end position="130"/>
    </location>
</feature>
<sequence length="142" mass="16022">MLTACHTPVTSLLPVRSLVSPSLSAYLQLPYGNQLLLVAFTDIVRLEGAGNYTYIYTRDSRRYLSSKTLKLFETLLPGPAFCRVHKSSIINLDYLTDITFGNAPYLVLISTEPIAIARRRLPATRRRVKQHRQLAAQRTLMA</sequence>
<protein>
    <submittedName>
        <fullName evidence="2">LytTR family transcriptional regulator</fullName>
    </submittedName>
</protein>
<evidence type="ECO:0000313" key="2">
    <source>
        <dbReference type="EMBL" id="MBO0952891.1"/>
    </source>
</evidence>
<dbReference type="EMBL" id="JAFMYW010000015">
    <property type="protein sequence ID" value="MBO0952891.1"/>
    <property type="molecule type" value="Genomic_DNA"/>
</dbReference>
<gene>
    <name evidence="2" type="ORF">J2I46_30235</name>
</gene>
<dbReference type="Proteomes" id="UP000664628">
    <property type="component" value="Unassembled WGS sequence"/>
</dbReference>
<dbReference type="Gene3D" id="2.40.50.1020">
    <property type="entry name" value="LytTr DNA-binding domain"/>
    <property type="match status" value="1"/>
</dbReference>
<evidence type="ECO:0000313" key="3">
    <source>
        <dbReference type="Proteomes" id="UP000664628"/>
    </source>
</evidence>
<organism evidence="2 3">
    <name type="scientific">Fibrella forsythiae</name>
    <dbReference type="NCBI Taxonomy" id="2817061"/>
    <lineage>
        <taxon>Bacteria</taxon>
        <taxon>Pseudomonadati</taxon>
        <taxon>Bacteroidota</taxon>
        <taxon>Cytophagia</taxon>
        <taxon>Cytophagales</taxon>
        <taxon>Spirosomataceae</taxon>
        <taxon>Fibrella</taxon>
    </lineage>
</organism>
<dbReference type="InterPro" id="IPR007492">
    <property type="entry name" value="LytTR_DNA-bd_dom"/>
</dbReference>
<dbReference type="Pfam" id="PF04397">
    <property type="entry name" value="LytTR"/>
    <property type="match status" value="1"/>
</dbReference>
<dbReference type="SMART" id="SM00850">
    <property type="entry name" value="LytTR"/>
    <property type="match status" value="1"/>
</dbReference>
<dbReference type="RefSeq" id="WP_207332844.1">
    <property type="nucleotide sequence ID" value="NZ_JAFMYW010000015.1"/>
</dbReference>
<name>A0ABS3JU13_9BACT</name>
<comment type="caution">
    <text evidence="2">The sequence shown here is derived from an EMBL/GenBank/DDBJ whole genome shotgun (WGS) entry which is preliminary data.</text>
</comment>
<keyword evidence="3" id="KW-1185">Reference proteome</keyword>
<proteinExistence type="predicted"/>
<reference evidence="2 3" key="1">
    <citation type="submission" date="2021-03" db="EMBL/GenBank/DDBJ databases">
        <title>Fibrella sp. HMF5405 genome sequencing and assembly.</title>
        <authorList>
            <person name="Kang H."/>
            <person name="Kim H."/>
            <person name="Bae S."/>
            <person name="Joh K."/>
        </authorList>
    </citation>
    <scope>NUCLEOTIDE SEQUENCE [LARGE SCALE GENOMIC DNA]</scope>
    <source>
        <strain evidence="2 3">HMF5405</strain>
    </source>
</reference>
<evidence type="ECO:0000259" key="1">
    <source>
        <dbReference type="PROSITE" id="PS50930"/>
    </source>
</evidence>
<dbReference type="InterPro" id="IPR046947">
    <property type="entry name" value="LytR-like"/>
</dbReference>
<accession>A0ABS3JU13</accession>
<dbReference type="PANTHER" id="PTHR37299">
    <property type="entry name" value="TRANSCRIPTIONAL REGULATOR-RELATED"/>
    <property type="match status" value="1"/>
</dbReference>